<organism evidence="10 11">
    <name type="scientific">Helobdella robusta</name>
    <name type="common">Californian leech</name>
    <dbReference type="NCBI Taxonomy" id="6412"/>
    <lineage>
        <taxon>Eukaryota</taxon>
        <taxon>Metazoa</taxon>
        <taxon>Spiralia</taxon>
        <taxon>Lophotrochozoa</taxon>
        <taxon>Annelida</taxon>
        <taxon>Clitellata</taxon>
        <taxon>Hirudinea</taxon>
        <taxon>Rhynchobdellida</taxon>
        <taxon>Glossiphoniidae</taxon>
        <taxon>Helobdella</taxon>
    </lineage>
</organism>
<gene>
    <name evidence="10" type="primary">20195083</name>
    <name evidence="9" type="ORF">HELRODRAFT_109389</name>
</gene>
<dbReference type="FunCoup" id="T1EET1">
    <property type="interactions" value="1619"/>
</dbReference>
<proteinExistence type="inferred from homology"/>
<dbReference type="STRING" id="6412.T1EET1"/>
<dbReference type="Pfam" id="PF20667">
    <property type="entry name" value="Sec10_N"/>
    <property type="match status" value="1"/>
</dbReference>
<evidence type="ECO:0000259" key="7">
    <source>
        <dbReference type="Pfam" id="PF07393"/>
    </source>
</evidence>
<evidence type="ECO:0000313" key="11">
    <source>
        <dbReference type="Proteomes" id="UP000015101"/>
    </source>
</evidence>
<evidence type="ECO:0000256" key="3">
    <source>
        <dbReference type="ARBA" id="ARBA00022448"/>
    </source>
</evidence>
<evidence type="ECO:0000256" key="2">
    <source>
        <dbReference type="ARBA" id="ARBA00017524"/>
    </source>
</evidence>
<evidence type="ECO:0000256" key="6">
    <source>
        <dbReference type="ARBA" id="ARBA00031471"/>
    </source>
</evidence>
<name>T1EET1_HELRO</name>
<dbReference type="Pfam" id="PF07393">
    <property type="entry name" value="Sec10_HB"/>
    <property type="match status" value="1"/>
</dbReference>
<dbReference type="GO" id="GO:0006887">
    <property type="term" value="P:exocytosis"/>
    <property type="evidence" value="ECO:0000318"/>
    <property type="project" value="GO_Central"/>
</dbReference>
<dbReference type="Proteomes" id="UP000015101">
    <property type="component" value="Unassembled WGS sequence"/>
</dbReference>
<keyword evidence="11" id="KW-1185">Reference proteome</keyword>
<evidence type="ECO:0000256" key="1">
    <source>
        <dbReference type="ARBA" id="ARBA00006572"/>
    </source>
</evidence>
<keyword evidence="5" id="KW-0175">Coiled coil</keyword>
<dbReference type="InParanoid" id="T1EET1"/>
<feature type="domain" description="Exocyst complex component Sec10 N-terminal" evidence="8">
    <location>
        <begin position="3"/>
        <end position="114"/>
    </location>
</feature>
<dbReference type="GeneID" id="20195083"/>
<dbReference type="eggNOG" id="KOG3745">
    <property type="taxonomic scope" value="Eukaryota"/>
</dbReference>
<dbReference type="PANTHER" id="PTHR12100">
    <property type="entry name" value="SEC10"/>
    <property type="match status" value="1"/>
</dbReference>
<dbReference type="HOGENOM" id="CLU_020771_1_1_1"/>
<comment type="similarity">
    <text evidence="1">Belongs to the SEC10 family.</text>
</comment>
<keyword evidence="4" id="KW-0268">Exocytosis</keyword>
<dbReference type="AlphaFoldDB" id="T1EET1"/>
<dbReference type="PANTHER" id="PTHR12100:SF0">
    <property type="entry name" value="EXOCYST COMPLEX COMPONENT 5"/>
    <property type="match status" value="1"/>
</dbReference>
<dbReference type="CTD" id="20195083"/>
<evidence type="ECO:0000313" key="9">
    <source>
        <dbReference type="EMBL" id="ESO10015.1"/>
    </source>
</evidence>
<dbReference type="InterPro" id="IPR048625">
    <property type="entry name" value="Sec10_N"/>
</dbReference>
<evidence type="ECO:0000313" key="10">
    <source>
        <dbReference type="EnsemblMetazoa" id="HelroP109389"/>
    </source>
</evidence>
<evidence type="ECO:0000256" key="4">
    <source>
        <dbReference type="ARBA" id="ARBA00022483"/>
    </source>
</evidence>
<evidence type="ECO:0000259" key="8">
    <source>
        <dbReference type="Pfam" id="PF20667"/>
    </source>
</evidence>
<dbReference type="RefSeq" id="XP_009011829.1">
    <property type="nucleotide sequence ID" value="XM_009013581.1"/>
</dbReference>
<dbReference type="GO" id="GO:0000145">
    <property type="term" value="C:exocyst"/>
    <property type="evidence" value="ECO:0000318"/>
    <property type="project" value="GO_Central"/>
</dbReference>
<keyword evidence="3" id="KW-0813">Transport</keyword>
<dbReference type="GO" id="GO:0006893">
    <property type="term" value="P:Golgi to plasma membrane transport"/>
    <property type="evidence" value="ECO:0000318"/>
    <property type="project" value="GO_Central"/>
</dbReference>
<accession>T1EET1</accession>
<dbReference type="InterPro" id="IPR048627">
    <property type="entry name" value="Sec10_HB"/>
</dbReference>
<dbReference type="OrthoDB" id="125856at2759"/>
<dbReference type="EnsemblMetazoa" id="HelroT109389">
    <property type="protein sequence ID" value="HelroP109389"/>
    <property type="gene ID" value="HelroG109389"/>
</dbReference>
<reference evidence="10" key="3">
    <citation type="submission" date="2015-06" db="UniProtKB">
        <authorList>
            <consortium name="EnsemblMetazoa"/>
        </authorList>
    </citation>
    <scope>IDENTIFICATION</scope>
</reference>
<feature type="domain" description="Exocyst complex component Sec10-like alpha-helical bundle" evidence="7">
    <location>
        <begin position="121"/>
        <end position="673"/>
    </location>
</feature>
<sequence>MLLYQTFEKTIKDLKDKRSIVMAKVAQLEKKCEDEEKLHWSKVAQLHKHNQTAFDHFKALDERINFVATKVVHLGDQLEGVNLPRTRAAEAQLLMKYFSEFLDADKPLSHFFNDPFQIQAAADVIQKLYLIIQELPPSDKFSAASTRIHNKYNEIEGHLIDDFKKAYNHGDLEGMKNILKTLSHFKGYSDCINIFIEESQAELKMDPTIFEKVPPLCEKVNQTVFEVFAHPESVMDKFMLDVYQGKLQKYLSSQLSSKADMDRYMKELHSLYGRTVNLSSLLSVANYGSGTVALDKVTKSIFNFYLDTYTNDEKMHLKNRCETILARFYESKNHQKKNIQSSGLQELRRDIQTAITSRTNINLGISIENYGGETFLAQEVAINILQEFKVALKRCQILSSKNDVSDNAAKIFEMLVQYLCVEYINYAVELGLNAIPLPEPKTEPKYYFFNVVQQANSDFHLFEKLYNDSIHPLVVGTSRMGECQQRKREVFEMMESKLDVGLDRTLTSMVGWLKYILTTEQKKSDFKPEAEEGPLQMFSTACSKVVSYLKSWINLINAGLDGKNVDNVITEFAVRFHRVLYEHLQQFQYNSIGAMMVICDINEYRKCLKNLQIGLINELFNALHALCNLLVVVPDNIKQVCLGDELAGLDKSVLTSFIQLRSDYKSAKLAQHFK</sequence>
<dbReference type="EMBL" id="KB095905">
    <property type="protein sequence ID" value="ESO10015.1"/>
    <property type="molecule type" value="Genomic_DNA"/>
</dbReference>
<dbReference type="KEGG" id="hro:HELRODRAFT_109389"/>
<dbReference type="EMBL" id="AMQM01002854">
    <property type="status" value="NOT_ANNOTATED_CDS"/>
    <property type="molecule type" value="Genomic_DNA"/>
</dbReference>
<dbReference type="InterPro" id="IPR009976">
    <property type="entry name" value="Sec10-like"/>
</dbReference>
<reference evidence="11" key="1">
    <citation type="submission" date="2012-12" db="EMBL/GenBank/DDBJ databases">
        <authorList>
            <person name="Hellsten U."/>
            <person name="Grimwood J."/>
            <person name="Chapman J.A."/>
            <person name="Shapiro H."/>
            <person name="Aerts A."/>
            <person name="Otillar R.P."/>
            <person name="Terry A.Y."/>
            <person name="Boore J.L."/>
            <person name="Simakov O."/>
            <person name="Marletaz F."/>
            <person name="Cho S.-J."/>
            <person name="Edsinger-Gonzales E."/>
            <person name="Havlak P."/>
            <person name="Kuo D.-H."/>
            <person name="Larsson T."/>
            <person name="Lv J."/>
            <person name="Arendt D."/>
            <person name="Savage R."/>
            <person name="Osoegawa K."/>
            <person name="de Jong P."/>
            <person name="Lindberg D.R."/>
            <person name="Seaver E.C."/>
            <person name="Weisblat D.A."/>
            <person name="Putnam N.H."/>
            <person name="Grigoriev I.V."/>
            <person name="Rokhsar D.S."/>
        </authorList>
    </citation>
    <scope>NUCLEOTIDE SEQUENCE</scope>
</reference>
<dbReference type="OMA" id="PLCKHHY"/>
<protein>
    <recommendedName>
        <fullName evidence="2">Exocyst complex component 5</fullName>
    </recommendedName>
    <alternativeName>
        <fullName evidence="6">Exocyst complex component Sec10</fullName>
    </alternativeName>
</protein>
<evidence type="ECO:0000256" key="5">
    <source>
        <dbReference type="ARBA" id="ARBA00023054"/>
    </source>
</evidence>
<reference evidence="9 11" key="2">
    <citation type="journal article" date="2013" name="Nature">
        <title>Insights into bilaterian evolution from three spiralian genomes.</title>
        <authorList>
            <person name="Simakov O."/>
            <person name="Marletaz F."/>
            <person name="Cho S.J."/>
            <person name="Edsinger-Gonzales E."/>
            <person name="Havlak P."/>
            <person name="Hellsten U."/>
            <person name="Kuo D.H."/>
            <person name="Larsson T."/>
            <person name="Lv J."/>
            <person name="Arendt D."/>
            <person name="Savage R."/>
            <person name="Osoegawa K."/>
            <person name="de Jong P."/>
            <person name="Grimwood J."/>
            <person name="Chapman J.A."/>
            <person name="Shapiro H."/>
            <person name="Aerts A."/>
            <person name="Otillar R.P."/>
            <person name="Terry A.Y."/>
            <person name="Boore J.L."/>
            <person name="Grigoriev I.V."/>
            <person name="Lindberg D.R."/>
            <person name="Seaver E.C."/>
            <person name="Weisblat D.A."/>
            <person name="Putnam N.H."/>
            <person name="Rokhsar D.S."/>
        </authorList>
    </citation>
    <scope>NUCLEOTIDE SEQUENCE</scope>
</reference>